<organism evidence="2 3">
    <name type="scientific">Micromonospora cathayae</name>
    <dbReference type="NCBI Taxonomy" id="3028804"/>
    <lineage>
        <taxon>Bacteria</taxon>
        <taxon>Bacillati</taxon>
        <taxon>Actinomycetota</taxon>
        <taxon>Actinomycetes</taxon>
        <taxon>Micromonosporales</taxon>
        <taxon>Micromonosporaceae</taxon>
        <taxon>Micromonospora</taxon>
    </lineage>
</organism>
<keyword evidence="3" id="KW-1185">Reference proteome</keyword>
<dbReference type="Proteomes" id="UP001219605">
    <property type="component" value="Chromosome"/>
</dbReference>
<protein>
    <submittedName>
        <fullName evidence="2">Class I SAM-dependent methyltransferase</fullName>
    </submittedName>
</protein>
<evidence type="ECO:0000259" key="1">
    <source>
        <dbReference type="Pfam" id="PF13649"/>
    </source>
</evidence>
<dbReference type="Gene3D" id="3.40.50.150">
    <property type="entry name" value="Vaccinia Virus protein VP39"/>
    <property type="match status" value="2"/>
</dbReference>
<accession>A0ABY7ZQS2</accession>
<evidence type="ECO:0000313" key="2">
    <source>
        <dbReference type="EMBL" id="WDZ85198.1"/>
    </source>
</evidence>
<keyword evidence="2" id="KW-0489">Methyltransferase</keyword>
<reference evidence="2 3" key="1">
    <citation type="submission" date="2023-02" db="EMBL/GenBank/DDBJ databases">
        <authorList>
            <person name="Mo P."/>
        </authorList>
    </citation>
    <scope>NUCLEOTIDE SEQUENCE [LARGE SCALE GENOMIC DNA]</scope>
    <source>
        <strain evidence="2 3">HUAS 3</strain>
    </source>
</reference>
<dbReference type="CDD" id="cd02440">
    <property type="entry name" value="AdoMet_MTases"/>
    <property type="match status" value="1"/>
</dbReference>
<sequence>MSIFDDPGLFGRLWADAYDGPGGNPDPAPAVDFLADLAELADLADGGPVLELAIGTGRVALPLADRGIPVEGVEASPEMVAKMRAKPGGDRVPVTIGDMADVPVAGPYRLAYLVFNTLFNLVRAERQADCFRNVARVLAPGGAFVVEAFVPDPADFHRDEQVRMREVTEDSATIRLHQYDRAAQTFVRQTIRFDADGVHLHPFAMRYLWPQQIDELAEQAGLRLAERYVDWGRTPFDTDSRTHVSVYRKP</sequence>
<dbReference type="InterPro" id="IPR029063">
    <property type="entry name" value="SAM-dependent_MTases_sf"/>
</dbReference>
<dbReference type="Pfam" id="PF13649">
    <property type="entry name" value="Methyltransf_25"/>
    <property type="match status" value="1"/>
</dbReference>
<keyword evidence="2" id="KW-0808">Transferase</keyword>
<gene>
    <name evidence="2" type="ORF">PVK37_01650</name>
</gene>
<name>A0ABY7ZQS2_9ACTN</name>
<dbReference type="InterPro" id="IPR041698">
    <property type="entry name" value="Methyltransf_25"/>
</dbReference>
<evidence type="ECO:0000313" key="3">
    <source>
        <dbReference type="Proteomes" id="UP001219605"/>
    </source>
</evidence>
<dbReference type="GO" id="GO:0008168">
    <property type="term" value="F:methyltransferase activity"/>
    <property type="evidence" value="ECO:0007669"/>
    <property type="project" value="UniProtKB-KW"/>
</dbReference>
<dbReference type="SUPFAM" id="SSF53335">
    <property type="entry name" value="S-adenosyl-L-methionine-dependent methyltransferases"/>
    <property type="match status" value="1"/>
</dbReference>
<dbReference type="RefSeq" id="WP_275031895.1">
    <property type="nucleotide sequence ID" value="NZ_CP118615.1"/>
</dbReference>
<dbReference type="GO" id="GO:0032259">
    <property type="term" value="P:methylation"/>
    <property type="evidence" value="ECO:0007669"/>
    <property type="project" value="UniProtKB-KW"/>
</dbReference>
<feature type="domain" description="Methyltransferase" evidence="1">
    <location>
        <begin position="49"/>
        <end position="142"/>
    </location>
</feature>
<proteinExistence type="predicted"/>
<dbReference type="EMBL" id="CP118615">
    <property type="protein sequence ID" value="WDZ85198.1"/>
    <property type="molecule type" value="Genomic_DNA"/>
</dbReference>